<evidence type="ECO:0000313" key="3">
    <source>
        <dbReference type="Proteomes" id="UP000324800"/>
    </source>
</evidence>
<proteinExistence type="predicted"/>
<evidence type="ECO:0000256" key="1">
    <source>
        <dbReference type="SAM" id="MobiDB-lite"/>
    </source>
</evidence>
<feature type="region of interest" description="Disordered" evidence="1">
    <location>
        <begin position="33"/>
        <end position="68"/>
    </location>
</feature>
<accession>A0A5J4UBH2</accession>
<dbReference type="InterPro" id="IPR013320">
    <property type="entry name" value="ConA-like_dom_sf"/>
</dbReference>
<dbReference type="AlphaFoldDB" id="A0A5J4UBH2"/>
<reference evidence="2 3" key="1">
    <citation type="submission" date="2019-03" db="EMBL/GenBank/DDBJ databases">
        <title>Single cell metagenomics reveals metabolic interactions within the superorganism composed of flagellate Streblomastix strix and complex community of Bacteroidetes bacteria on its surface.</title>
        <authorList>
            <person name="Treitli S.C."/>
            <person name="Kolisko M."/>
            <person name="Husnik F."/>
            <person name="Keeling P."/>
            <person name="Hampl V."/>
        </authorList>
    </citation>
    <scope>NUCLEOTIDE SEQUENCE [LARGE SCALE GENOMIC DNA]</scope>
    <source>
        <strain evidence="2">ST1C</strain>
    </source>
</reference>
<comment type="caution">
    <text evidence="2">The sequence shown here is derived from an EMBL/GenBank/DDBJ whole genome shotgun (WGS) entry which is preliminary data.</text>
</comment>
<sequence length="323" mass="37690">IDEDLKKMNQEIKKEKEELKQKDEVIKLKDEDLKKKNEEIQREKEELKQKDEEIKREKEEERNKEIKRENEKLTIQIQKEKSQKEAEKQKANDALLENVKLKDELVRVLKTVITAPKMQQLAQPQLNQLTQSSTLSDYPVDIINRDPDYVEFIEIEGIQKWIKKKKNEFCTISLVHVLENGILSLETLFQHTYEGDGIAIGIVRDSYDIPAKACYWSNPHTDHIAAFCGGKSTYSVWYKGQGTKGNDLFTDNQIIRLEFDSVQGTLILFIDNVQQPVYFSGIKERVRFIIYMYYSGSSCTIRSMKKLIAPTSQHIENEKAIQL</sequence>
<evidence type="ECO:0008006" key="4">
    <source>
        <dbReference type="Google" id="ProtNLM"/>
    </source>
</evidence>
<dbReference type="Proteomes" id="UP000324800">
    <property type="component" value="Unassembled WGS sequence"/>
</dbReference>
<evidence type="ECO:0000313" key="2">
    <source>
        <dbReference type="EMBL" id="KAA6367877.1"/>
    </source>
</evidence>
<dbReference type="EMBL" id="SNRW01017884">
    <property type="protein sequence ID" value="KAA6367877.1"/>
    <property type="molecule type" value="Genomic_DNA"/>
</dbReference>
<feature type="non-terminal residue" evidence="2">
    <location>
        <position position="1"/>
    </location>
</feature>
<organism evidence="2 3">
    <name type="scientific">Streblomastix strix</name>
    <dbReference type="NCBI Taxonomy" id="222440"/>
    <lineage>
        <taxon>Eukaryota</taxon>
        <taxon>Metamonada</taxon>
        <taxon>Preaxostyla</taxon>
        <taxon>Oxymonadida</taxon>
        <taxon>Streblomastigidae</taxon>
        <taxon>Streblomastix</taxon>
    </lineage>
</organism>
<name>A0A5J4UBH2_9EUKA</name>
<protein>
    <recommendedName>
        <fullName evidence="4">B30.2/SPRY domain-containing protein</fullName>
    </recommendedName>
</protein>
<dbReference type="SUPFAM" id="SSF49899">
    <property type="entry name" value="Concanavalin A-like lectins/glucanases"/>
    <property type="match status" value="1"/>
</dbReference>
<gene>
    <name evidence="2" type="ORF">EZS28_036595</name>
</gene>